<sequence length="136" mass="15304">MTGLTNAWDANDAEAYGSFFTGNATYTTWVGTVYTGREDIVNSHRALFDGPLAGTRLADRYLALRFLTEDVAVMLTRGDTFEGEPPESPSKVQSYTLIRDGDVWRVAAFHNTQRSKVMERIQFLWYPDTRPAAEAE</sequence>
<organism evidence="2 3">
    <name type="scientific">Nocardia donostiensis</name>
    <dbReference type="NCBI Taxonomy" id="1538463"/>
    <lineage>
        <taxon>Bacteria</taxon>
        <taxon>Bacillati</taxon>
        <taxon>Actinomycetota</taxon>
        <taxon>Actinomycetes</taxon>
        <taxon>Mycobacteriales</taxon>
        <taxon>Nocardiaceae</taxon>
        <taxon>Nocardia</taxon>
    </lineage>
</organism>
<proteinExistence type="predicted"/>
<dbReference type="InterPro" id="IPR032710">
    <property type="entry name" value="NTF2-like_dom_sf"/>
</dbReference>
<dbReference type="InterPro" id="IPR011944">
    <property type="entry name" value="Steroid_delta5-4_isomerase"/>
</dbReference>
<keyword evidence="3" id="KW-1185">Reference proteome</keyword>
<accession>A0A1W0AQE2</accession>
<dbReference type="InterPro" id="IPR027843">
    <property type="entry name" value="DUF4440"/>
</dbReference>
<evidence type="ECO:0000259" key="1">
    <source>
        <dbReference type="Pfam" id="PF14534"/>
    </source>
</evidence>
<dbReference type="Gene3D" id="3.10.450.50">
    <property type="match status" value="1"/>
</dbReference>
<dbReference type="OrthoDB" id="2887901at2"/>
<reference evidence="2 3" key="1">
    <citation type="journal article" date="2016" name="Antonie Van Leeuwenhoek">
        <title>Nocardia donostiensis sp. nov., isolated from human respiratory specimens.</title>
        <authorList>
            <person name="Ercibengoa M."/>
            <person name="Bell M."/>
            <person name="Marimon J.M."/>
            <person name="Humrighouse B."/>
            <person name="Klenk H.P."/>
            <person name="Potter G."/>
            <person name="Perez-Trallero E."/>
        </authorList>
    </citation>
    <scope>NUCLEOTIDE SEQUENCE [LARGE SCALE GENOMIC DNA]</scope>
    <source>
        <strain evidence="2 3">X1655</strain>
    </source>
</reference>
<protein>
    <recommendedName>
        <fullName evidence="1">DUF4440 domain-containing protein</fullName>
    </recommendedName>
</protein>
<evidence type="ECO:0000313" key="3">
    <source>
        <dbReference type="Proteomes" id="UP000188836"/>
    </source>
</evidence>
<dbReference type="NCBIfam" id="TIGR02246">
    <property type="entry name" value="SgcJ/EcaC family oxidoreductase"/>
    <property type="match status" value="1"/>
</dbReference>
<name>A0A1W0AQE2_9NOCA</name>
<gene>
    <name evidence="2" type="ORF">B0T46_24050</name>
</gene>
<dbReference type="SUPFAM" id="SSF54427">
    <property type="entry name" value="NTF2-like"/>
    <property type="match status" value="1"/>
</dbReference>
<feature type="domain" description="DUF4440" evidence="1">
    <location>
        <begin position="4"/>
        <end position="106"/>
    </location>
</feature>
<dbReference type="AlphaFoldDB" id="A0A1W0AQE2"/>
<dbReference type="STRING" id="1538463.B0T36_25105"/>
<dbReference type="Pfam" id="PF14534">
    <property type="entry name" value="DUF4440"/>
    <property type="match status" value="1"/>
</dbReference>
<evidence type="ECO:0000313" key="2">
    <source>
        <dbReference type="EMBL" id="ONM46277.1"/>
    </source>
</evidence>
<dbReference type="Proteomes" id="UP000188836">
    <property type="component" value="Unassembled WGS sequence"/>
</dbReference>
<comment type="caution">
    <text evidence="2">The sequence shown here is derived from an EMBL/GenBank/DDBJ whole genome shotgun (WGS) entry which is preliminary data.</text>
</comment>
<dbReference type="EMBL" id="MUMY01000028">
    <property type="protein sequence ID" value="ONM46277.1"/>
    <property type="molecule type" value="Genomic_DNA"/>
</dbReference>